<feature type="transmembrane region" description="Helical" evidence="2">
    <location>
        <begin position="6"/>
        <end position="30"/>
    </location>
</feature>
<evidence type="ECO:0000313" key="4">
    <source>
        <dbReference type="Proteomes" id="UP000177169"/>
    </source>
</evidence>
<evidence type="ECO:0000256" key="1">
    <source>
        <dbReference type="ARBA" id="ARBA00022801"/>
    </source>
</evidence>
<dbReference type="InterPro" id="IPR023365">
    <property type="entry name" value="Sortase_dom-sf"/>
</dbReference>
<comment type="caution">
    <text evidence="3">The sequence shown here is derived from an EMBL/GenBank/DDBJ whole genome shotgun (WGS) entry which is preliminary data.</text>
</comment>
<keyword evidence="2" id="KW-0472">Membrane</keyword>
<dbReference type="AlphaFoldDB" id="A0A1F7Z254"/>
<accession>A0A1F7Z254</accession>
<dbReference type="NCBIfam" id="TIGR01076">
    <property type="entry name" value="sortase_fam"/>
    <property type="match status" value="1"/>
</dbReference>
<evidence type="ECO:0000256" key="2">
    <source>
        <dbReference type="SAM" id="Phobius"/>
    </source>
</evidence>
<organism evidence="3 4">
    <name type="scientific">Candidatus Woesebacteria bacterium RIFCSPHIGHO2_02_FULL_39_13</name>
    <dbReference type="NCBI Taxonomy" id="1802505"/>
    <lineage>
        <taxon>Bacteria</taxon>
        <taxon>Candidatus Woeseibacteriota</taxon>
    </lineage>
</organism>
<keyword evidence="2" id="KW-1133">Transmembrane helix</keyword>
<proteinExistence type="predicted"/>
<keyword evidence="1" id="KW-0378">Hydrolase</keyword>
<evidence type="ECO:0000313" key="3">
    <source>
        <dbReference type="EMBL" id="OGM33534.1"/>
    </source>
</evidence>
<dbReference type="SUPFAM" id="SSF63817">
    <property type="entry name" value="Sortase"/>
    <property type="match status" value="1"/>
</dbReference>
<dbReference type="GO" id="GO:0016787">
    <property type="term" value="F:hydrolase activity"/>
    <property type="evidence" value="ECO:0007669"/>
    <property type="project" value="UniProtKB-KW"/>
</dbReference>
<dbReference type="InterPro" id="IPR005754">
    <property type="entry name" value="Sortase"/>
</dbReference>
<sequence length="240" mass="26800">MSQKLIFRICAVVMVASGVVILFSTIYPIVSYQWEADQRYPTLISPLVDEETGNFKFSKVDYTKVSNWFEGEEKENFTSPEISFFTISIPRLRIESATVAIGGEDLSKNLIQFPGTALPGKIGNAVIIGHSILPQFFDPKNYLSIFSTLPTLKEDDVIYVNYDGVSYKYMVENLFEVKPDDIQILEQNPAGSYLTLVTCTPPGHPLKPRRLIVRAGLVPSEAEVQNTEANADIGHNTKTQ</sequence>
<dbReference type="EMBL" id="MGGR01000016">
    <property type="protein sequence ID" value="OGM33534.1"/>
    <property type="molecule type" value="Genomic_DNA"/>
</dbReference>
<dbReference type="Pfam" id="PF04203">
    <property type="entry name" value="Sortase"/>
    <property type="match status" value="1"/>
</dbReference>
<dbReference type="Gene3D" id="2.40.260.10">
    <property type="entry name" value="Sortase"/>
    <property type="match status" value="1"/>
</dbReference>
<protein>
    <recommendedName>
        <fullName evidence="5">Sortase</fullName>
    </recommendedName>
</protein>
<dbReference type="STRING" id="1802505.A3D01_01095"/>
<dbReference type="Proteomes" id="UP000177169">
    <property type="component" value="Unassembled WGS sequence"/>
</dbReference>
<evidence type="ECO:0008006" key="5">
    <source>
        <dbReference type="Google" id="ProtNLM"/>
    </source>
</evidence>
<keyword evidence="2" id="KW-0812">Transmembrane</keyword>
<name>A0A1F7Z254_9BACT</name>
<gene>
    <name evidence="3" type="ORF">A3D01_01095</name>
</gene>
<reference evidence="3 4" key="1">
    <citation type="journal article" date="2016" name="Nat. Commun.">
        <title>Thousands of microbial genomes shed light on interconnected biogeochemical processes in an aquifer system.</title>
        <authorList>
            <person name="Anantharaman K."/>
            <person name="Brown C.T."/>
            <person name="Hug L.A."/>
            <person name="Sharon I."/>
            <person name="Castelle C.J."/>
            <person name="Probst A.J."/>
            <person name="Thomas B.C."/>
            <person name="Singh A."/>
            <person name="Wilkins M.J."/>
            <person name="Karaoz U."/>
            <person name="Brodie E.L."/>
            <person name="Williams K.H."/>
            <person name="Hubbard S.S."/>
            <person name="Banfield J.F."/>
        </authorList>
    </citation>
    <scope>NUCLEOTIDE SEQUENCE [LARGE SCALE GENOMIC DNA]</scope>
</reference>